<gene>
    <name evidence="3" type="ORF">DMC14_001795</name>
</gene>
<feature type="coiled-coil region" evidence="1">
    <location>
        <begin position="20"/>
        <end position="47"/>
    </location>
</feature>
<accession>A0A3Q9V9G2</accession>
<feature type="chain" id="PRO_5018550233" description="Lipoprotein-associated type-17 domain-containing protein" evidence="2">
    <location>
        <begin position="22"/>
        <end position="590"/>
    </location>
</feature>
<keyword evidence="1" id="KW-0175">Coiled coil</keyword>
<dbReference type="AlphaFoldDB" id="A0A3Q9V9G2"/>
<dbReference type="EMBL" id="CP033058">
    <property type="protein sequence ID" value="AZZ65515.1"/>
    <property type="molecule type" value="Genomic_DNA"/>
</dbReference>
<evidence type="ECO:0000313" key="4">
    <source>
        <dbReference type="Proteomes" id="UP000256585"/>
    </source>
</evidence>
<dbReference type="OrthoDB" id="398665at2"/>
<feature type="signal peptide" evidence="2">
    <location>
        <begin position="1"/>
        <end position="21"/>
    </location>
</feature>
<name>A0A3Q9V9G2_9BACT</name>
<dbReference type="KEGG" id="mphc:DMC14_001795"/>
<organism evidence="3 4">
    <name type="scientific">Metamycoplasma phocicerebrale</name>
    <dbReference type="NCBI Taxonomy" id="142649"/>
    <lineage>
        <taxon>Bacteria</taxon>
        <taxon>Bacillati</taxon>
        <taxon>Mycoplasmatota</taxon>
        <taxon>Mycoplasmoidales</taxon>
        <taxon>Metamycoplasmataceae</taxon>
        <taxon>Metamycoplasma</taxon>
    </lineage>
</organism>
<reference evidence="3" key="1">
    <citation type="submission" date="2019-03" db="EMBL/GenBank/DDBJ databases">
        <title>Draft Sequence and Annotation of the Mycoplasma phocicerebrale Strain 1049T Genome.</title>
        <authorList>
            <person name="Frasca S.Jr."/>
            <person name="Kutish G.F."/>
            <person name="Castellanos Gell J."/>
            <person name="Michaels D.L."/>
            <person name="Brown D.R."/>
        </authorList>
    </citation>
    <scope>NUCLEOTIDE SEQUENCE</scope>
    <source>
        <strain evidence="3">1049</strain>
    </source>
</reference>
<dbReference type="RefSeq" id="WP_116171655.1">
    <property type="nucleotide sequence ID" value="NZ_CP033058.2"/>
</dbReference>
<protein>
    <recommendedName>
        <fullName evidence="5">Lipoprotein-associated type-17 domain-containing protein</fullName>
    </recommendedName>
</protein>
<proteinExistence type="predicted"/>
<evidence type="ECO:0000256" key="1">
    <source>
        <dbReference type="SAM" id="Coils"/>
    </source>
</evidence>
<evidence type="ECO:0008006" key="5">
    <source>
        <dbReference type="Google" id="ProtNLM"/>
    </source>
</evidence>
<dbReference type="Proteomes" id="UP000256585">
    <property type="component" value="Chromosome"/>
</dbReference>
<evidence type="ECO:0000256" key="2">
    <source>
        <dbReference type="SAM" id="SignalP"/>
    </source>
</evidence>
<sequence>MKLKKSILLISSSTLLIPFLATISAKCENKEKKRKHEEEKLNEVADNLNITIDKNKYSIEEALNIKNYKFNLDSKYSFELIEIKKESENSIVLKFKIKEKNGSLISKEQKRTFNFTKNKGTNWKEESKQVNGLIFDKYSELNEIYDLNSNMFIDQAIEILKENKSKNNVEVSNIVFKAYDPTEGNLKIEFNLKIDNKKIDTKLCSISGFKKIEMFESKDINVYFNKEKAIKEKKQVSDLNESNLIDYLKIIVMNSNNQNLNLLDLLKNNKNFSLSQNLKFTNHKKNSVDFEIEIQYRSKKIFEEEKTNSKKITIINKEIIDKEISVKNVLDYIIENELEEKNVENKNKKFASTYLKYFRNTNGKIINQFLSNKQEDYYNNHNEIIKLSNETIKIDDYLGQIEISFNLSVKKNGTIYNSKYKNYKIEGFKSLDENVINEFSLRFDTENTNAKKFYEKIKNEYQKNPSPDFSLNKKWIEMNWGLGETFTFLRFIGSGSNSKIEIRTNTTLKLDLGSRPIEESIKENVQLLLLDGSEAFEIINLSCVFESITFESQQDNKIWFSLNYKLIVNINSNKKQEIELNKKVSHFFYI</sequence>
<keyword evidence="2" id="KW-0732">Signal</keyword>
<keyword evidence="4" id="KW-1185">Reference proteome</keyword>
<evidence type="ECO:0000313" key="3">
    <source>
        <dbReference type="EMBL" id="AZZ65515.1"/>
    </source>
</evidence>